<accession>A0A6N6VUF2</accession>
<dbReference type="RefSeq" id="WP_153419349.1">
    <property type="nucleotide sequence ID" value="NZ_WFLM01000002.1"/>
</dbReference>
<dbReference type="InterPro" id="IPR023366">
    <property type="entry name" value="ATP_synth_asu-like_sf"/>
</dbReference>
<evidence type="ECO:0000256" key="4">
    <source>
        <dbReference type="ARBA" id="ARBA00012827"/>
    </source>
</evidence>
<evidence type="ECO:0000256" key="2">
    <source>
        <dbReference type="ARBA" id="ARBA00002803"/>
    </source>
</evidence>
<evidence type="ECO:0000256" key="5">
    <source>
        <dbReference type="ARBA" id="ARBA00013950"/>
    </source>
</evidence>
<evidence type="ECO:0000256" key="3">
    <source>
        <dbReference type="ARBA" id="ARBA00004887"/>
    </source>
</evidence>
<organism evidence="12 13">
    <name type="scientific">Silvanigrella paludirubra</name>
    <dbReference type="NCBI Taxonomy" id="2499159"/>
    <lineage>
        <taxon>Bacteria</taxon>
        <taxon>Pseudomonadati</taxon>
        <taxon>Bdellovibrionota</taxon>
        <taxon>Oligoflexia</taxon>
        <taxon>Silvanigrellales</taxon>
        <taxon>Silvanigrellaceae</taxon>
        <taxon>Silvanigrella</taxon>
    </lineage>
</organism>
<evidence type="ECO:0000256" key="10">
    <source>
        <dbReference type="PROSITE-ProRule" id="PRU00524"/>
    </source>
</evidence>
<dbReference type="PIRSF" id="PIRSF000498">
    <property type="entry name" value="Riboflavin_syn_A"/>
    <property type="match status" value="1"/>
</dbReference>
<dbReference type="EC" id="2.5.1.9" evidence="4 9"/>
<comment type="pathway">
    <text evidence="3">Cofactor biosynthesis; riboflavin biosynthesis; riboflavin from 2-hydroxy-3-oxobutyl phosphate and 5-amino-6-(D-ribitylamino)uracil: step 2/2.</text>
</comment>
<dbReference type="GO" id="GO:0009231">
    <property type="term" value="P:riboflavin biosynthetic process"/>
    <property type="evidence" value="ECO:0007669"/>
    <property type="project" value="UniProtKB-KW"/>
</dbReference>
<dbReference type="EMBL" id="WFLM01000002">
    <property type="protein sequence ID" value="KAB8039823.1"/>
    <property type="molecule type" value="Genomic_DNA"/>
</dbReference>
<evidence type="ECO:0000256" key="9">
    <source>
        <dbReference type="NCBIfam" id="TIGR00187"/>
    </source>
</evidence>
<dbReference type="AlphaFoldDB" id="A0A6N6VUF2"/>
<keyword evidence="13" id="KW-1185">Reference proteome</keyword>
<dbReference type="Pfam" id="PF00677">
    <property type="entry name" value="Lum_binding"/>
    <property type="match status" value="2"/>
</dbReference>
<reference evidence="12 13" key="1">
    <citation type="submission" date="2019-10" db="EMBL/GenBank/DDBJ databases">
        <title>New species of Slilvanegrellaceae.</title>
        <authorList>
            <person name="Pitt A."/>
            <person name="Hahn M.W."/>
        </authorList>
    </citation>
    <scope>NUCLEOTIDE SEQUENCE [LARGE SCALE GENOMIC DNA]</scope>
    <source>
        <strain evidence="12 13">SP-Ram-0.45-NSY-1</strain>
    </source>
</reference>
<feature type="repeat" description="Lumazine-binding" evidence="10">
    <location>
        <begin position="1"/>
        <end position="100"/>
    </location>
</feature>
<comment type="function">
    <text evidence="2">Catalyzes the dismutation of two molecules of 6,7-dimethyl-8-ribityllumazine, resulting in the formation of riboflavin and 5-amino-6-(D-ribitylamino)uracil.</text>
</comment>
<keyword evidence="7 12" id="KW-0808">Transferase</keyword>
<dbReference type="OrthoDB" id="5292483at2"/>
<comment type="caution">
    <text evidence="12">The sequence shown here is derived from an EMBL/GenBank/DDBJ whole genome shotgun (WGS) entry which is preliminary data.</text>
</comment>
<evidence type="ECO:0000256" key="8">
    <source>
        <dbReference type="ARBA" id="ARBA00022737"/>
    </source>
</evidence>
<dbReference type="SUPFAM" id="SSF63380">
    <property type="entry name" value="Riboflavin synthase domain-like"/>
    <property type="match status" value="2"/>
</dbReference>
<dbReference type="InterPro" id="IPR001783">
    <property type="entry name" value="Lumazine-bd"/>
</dbReference>
<dbReference type="CDD" id="cd00402">
    <property type="entry name" value="Riboflavin_synthase_like"/>
    <property type="match status" value="1"/>
</dbReference>
<feature type="domain" description="Lumazine-binding" evidence="11">
    <location>
        <begin position="1"/>
        <end position="100"/>
    </location>
</feature>
<dbReference type="InterPro" id="IPR026017">
    <property type="entry name" value="Lumazine-bd_dom"/>
</dbReference>
<dbReference type="Proteomes" id="UP000437748">
    <property type="component" value="Unassembled WGS sequence"/>
</dbReference>
<sequence>MFTGIVQDIGIVEFIYRNENSIRMAISSDLDKCHMALGASISCNGCCLTVVEFFQNSNKNVFVVDVGYQSLALTNFDKMIVGSRINLEPALRVGDALGGHHMTGHIDYLAKINEFYKISDEFWKLVISIPKQYSKWMVPKGSIGIAGISLTIAGITLEKNEDSLIEIMIIPHTYLKTNLQFCASQMSIEIEFDQSVKAIASIVESMLPNYIQARK</sequence>
<comment type="catalytic activity">
    <reaction evidence="1">
        <text>2 6,7-dimethyl-8-(1-D-ribityl)lumazine + H(+) = 5-amino-6-(D-ribitylamino)uracil + riboflavin</text>
        <dbReference type="Rhea" id="RHEA:20772"/>
        <dbReference type="ChEBI" id="CHEBI:15378"/>
        <dbReference type="ChEBI" id="CHEBI:15934"/>
        <dbReference type="ChEBI" id="CHEBI:57986"/>
        <dbReference type="ChEBI" id="CHEBI:58201"/>
        <dbReference type="EC" id="2.5.1.9"/>
    </reaction>
</comment>
<dbReference type="NCBIfam" id="NF006767">
    <property type="entry name" value="PRK09289.1"/>
    <property type="match status" value="1"/>
</dbReference>
<dbReference type="GO" id="GO:0004746">
    <property type="term" value="F:riboflavin synthase activity"/>
    <property type="evidence" value="ECO:0007669"/>
    <property type="project" value="UniProtKB-UniRule"/>
</dbReference>
<dbReference type="NCBIfam" id="TIGR00187">
    <property type="entry name" value="ribE"/>
    <property type="match status" value="1"/>
</dbReference>
<evidence type="ECO:0000256" key="1">
    <source>
        <dbReference type="ARBA" id="ARBA00000968"/>
    </source>
</evidence>
<evidence type="ECO:0000313" key="12">
    <source>
        <dbReference type="EMBL" id="KAB8039823.1"/>
    </source>
</evidence>
<keyword evidence="6" id="KW-0686">Riboflavin biosynthesis</keyword>
<keyword evidence="8" id="KW-0677">Repeat</keyword>
<gene>
    <name evidence="12" type="ORF">GCL60_06045</name>
</gene>
<feature type="domain" description="Lumazine-binding" evidence="11">
    <location>
        <begin position="101"/>
        <end position="203"/>
    </location>
</feature>
<dbReference type="PANTHER" id="PTHR21098">
    <property type="entry name" value="RIBOFLAVIN SYNTHASE ALPHA CHAIN"/>
    <property type="match status" value="1"/>
</dbReference>
<evidence type="ECO:0000256" key="6">
    <source>
        <dbReference type="ARBA" id="ARBA00022619"/>
    </source>
</evidence>
<evidence type="ECO:0000256" key="7">
    <source>
        <dbReference type="ARBA" id="ARBA00022679"/>
    </source>
</evidence>
<protein>
    <recommendedName>
        <fullName evidence="5 9">Riboflavin synthase</fullName>
        <ecNumber evidence="4 9">2.5.1.9</ecNumber>
    </recommendedName>
</protein>
<dbReference type="InterPro" id="IPR017938">
    <property type="entry name" value="Riboflavin_synthase-like_b-brl"/>
</dbReference>
<evidence type="ECO:0000313" key="13">
    <source>
        <dbReference type="Proteomes" id="UP000437748"/>
    </source>
</evidence>
<feature type="repeat" description="Lumazine-binding" evidence="10">
    <location>
        <begin position="101"/>
        <end position="203"/>
    </location>
</feature>
<name>A0A6N6VUF2_9BACT</name>
<proteinExistence type="predicted"/>
<evidence type="ECO:0000259" key="11">
    <source>
        <dbReference type="PROSITE" id="PS51177"/>
    </source>
</evidence>
<dbReference type="PANTHER" id="PTHR21098:SF12">
    <property type="entry name" value="RIBOFLAVIN SYNTHASE"/>
    <property type="match status" value="1"/>
</dbReference>
<dbReference type="Gene3D" id="2.40.30.20">
    <property type="match status" value="2"/>
</dbReference>
<dbReference type="PROSITE" id="PS51177">
    <property type="entry name" value="LUMAZINE_BIND"/>
    <property type="match status" value="2"/>
</dbReference>